<feature type="chain" id="PRO_5045649121" description="Curli production assembly/transport component CsgG" evidence="10">
    <location>
        <begin position="21"/>
        <end position="317"/>
    </location>
</feature>
<evidence type="ECO:0000313" key="11">
    <source>
        <dbReference type="EMBL" id="MEL0617352.1"/>
    </source>
</evidence>
<dbReference type="GeneID" id="43179393"/>
<accession>A0ABU9GHP9</accession>
<keyword evidence="6" id="KW-0472">Membrane</keyword>
<evidence type="ECO:0000256" key="5">
    <source>
        <dbReference type="ARBA" id="ARBA00022729"/>
    </source>
</evidence>
<dbReference type="Gene3D" id="3.40.50.10610">
    <property type="entry name" value="ABC-type transport auxiliary lipoprotein component"/>
    <property type="match status" value="1"/>
</dbReference>
<keyword evidence="7" id="KW-0564">Palmitate</keyword>
<dbReference type="PANTHER" id="PTHR41164:SF1">
    <property type="entry name" value="CURLI PRODUCTION ASSEMBLY_TRANSPORT COMPONENT CSGG"/>
    <property type="match status" value="1"/>
</dbReference>
<sequence>MFKPRICLAACMATVLGGCAAVEPKFDNVEPVVGPPVTSNNTPYSECLASLSRISGATNLPVIAVGQITDKTGQRSYSTVTESAAVTQGVSEMLISALYKTRKVHLTERLDVRVPLAEQQLYENKAMAYAPRKLAVLPSHFVVLGALTELNYNISSGGTRLFVSGIGAGLRTAVINVGLDLRMVDIRTFRTVYVTSLQKQVVGYEVEAGIYRFFGNQLVEFDSGAVRNEPLQLGVRSVVEMGAYQLLTEGLGLPVPAGQECELHPGQHVAAKDGNTQQVAAANTASGSTAAVATPLREAPATEAPATETSAASSAAQ</sequence>
<comment type="similarity">
    <text evidence="2">Belongs to the CsgG family.</text>
</comment>
<dbReference type="PANTHER" id="PTHR41164">
    <property type="entry name" value="CURLI PRODUCTION ASSEMBLY/TRANSPORT COMPONENT CSGG"/>
    <property type="match status" value="1"/>
</dbReference>
<dbReference type="Pfam" id="PF03783">
    <property type="entry name" value="CsgG"/>
    <property type="match status" value="1"/>
</dbReference>
<dbReference type="RefSeq" id="WP_077378566.1">
    <property type="nucleotide sequence ID" value="NZ_BJOH01000035.1"/>
</dbReference>
<dbReference type="EMBL" id="JBAKAP010000011">
    <property type="protein sequence ID" value="MEL0617352.1"/>
    <property type="molecule type" value="Genomic_DNA"/>
</dbReference>
<organism evidence="11 12">
    <name type="scientific">Cobetia marina</name>
    <name type="common">Deleya marina</name>
    <dbReference type="NCBI Taxonomy" id="28258"/>
    <lineage>
        <taxon>Bacteria</taxon>
        <taxon>Pseudomonadati</taxon>
        <taxon>Pseudomonadota</taxon>
        <taxon>Gammaproteobacteria</taxon>
        <taxon>Oceanospirillales</taxon>
        <taxon>Halomonadaceae</taxon>
        <taxon>Cobetia</taxon>
    </lineage>
</organism>
<keyword evidence="4" id="KW-1003">Cell membrane</keyword>
<name>A0ABU9GHP9_COBMA</name>
<keyword evidence="8" id="KW-0449">Lipoprotein</keyword>
<dbReference type="PROSITE" id="PS51257">
    <property type="entry name" value="PROKAR_LIPOPROTEIN"/>
    <property type="match status" value="1"/>
</dbReference>
<protein>
    <recommendedName>
        <fullName evidence="3">Curli production assembly/transport component CsgG</fullName>
    </recommendedName>
</protein>
<evidence type="ECO:0000256" key="4">
    <source>
        <dbReference type="ARBA" id="ARBA00022475"/>
    </source>
</evidence>
<evidence type="ECO:0000256" key="2">
    <source>
        <dbReference type="ARBA" id="ARBA00008899"/>
    </source>
</evidence>
<evidence type="ECO:0000256" key="10">
    <source>
        <dbReference type="SAM" id="SignalP"/>
    </source>
</evidence>
<dbReference type="Proteomes" id="UP001378242">
    <property type="component" value="Unassembled WGS sequence"/>
</dbReference>
<evidence type="ECO:0000313" key="12">
    <source>
        <dbReference type="Proteomes" id="UP001378242"/>
    </source>
</evidence>
<evidence type="ECO:0000256" key="6">
    <source>
        <dbReference type="ARBA" id="ARBA00023136"/>
    </source>
</evidence>
<feature type="signal peptide" evidence="10">
    <location>
        <begin position="1"/>
        <end position="20"/>
    </location>
</feature>
<proteinExistence type="inferred from homology"/>
<evidence type="ECO:0000256" key="8">
    <source>
        <dbReference type="ARBA" id="ARBA00023288"/>
    </source>
</evidence>
<keyword evidence="12" id="KW-1185">Reference proteome</keyword>
<evidence type="ECO:0000256" key="1">
    <source>
        <dbReference type="ARBA" id="ARBA00003989"/>
    </source>
</evidence>
<comment type="caution">
    <text evidence="11">The sequence shown here is derived from an EMBL/GenBank/DDBJ whole genome shotgun (WGS) entry which is preliminary data.</text>
</comment>
<feature type="region of interest" description="Disordered" evidence="9">
    <location>
        <begin position="297"/>
        <end position="317"/>
    </location>
</feature>
<keyword evidence="5 10" id="KW-0732">Signal</keyword>
<dbReference type="InterPro" id="IPR005534">
    <property type="entry name" value="Curli_assmbl/transp-comp_CsgG"/>
</dbReference>
<comment type="function">
    <text evidence="1">May be involved in the biogenesis of curli organelles.</text>
</comment>
<reference evidence="11 12" key="1">
    <citation type="submission" date="2024-02" db="EMBL/GenBank/DDBJ databases">
        <title>Bacteria isolated from the canopy kelp, Nereocystis luetkeana.</title>
        <authorList>
            <person name="Pfister C.A."/>
            <person name="Younker I.T."/>
            <person name="Light S.H."/>
        </authorList>
    </citation>
    <scope>NUCLEOTIDE SEQUENCE [LARGE SCALE GENOMIC DNA]</scope>
    <source>
        <strain evidence="11 12">TI.5.07</strain>
    </source>
</reference>
<evidence type="ECO:0000256" key="7">
    <source>
        <dbReference type="ARBA" id="ARBA00023139"/>
    </source>
</evidence>
<evidence type="ECO:0000256" key="9">
    <source>
        <dbReference type="SAM" id="MobiDB-lite"/>
    </source>
</evidence>
<gene>
    <name evidence="11" type="ORF">V6243_10960</name>
</gene>
<evidence type="ECO:0000256" key="3">
    <source>
        <dbReference type="ARBA" id="ARBA00014028"/>
    </source>
</evidence>